<dbReference type="InterPro" id="IPR042099">
    <property type="entry name" value="ANL_N_sf"/>
</dbReference>
<organism evidence="4 5">
    <name type="scientific">Dipteronia dyeriana</name>
    <dbReference type="NCBI Taxonomy" id="168575"/>
    <lineage>
        <taxon>Eukaryota</taxon>
        <taxon>Viridiplantae</taxon>
        <taxon>Streptophyta</taxon>
        <taxon>Embryophyta</taxon>
        <taxon>Tracheophyta</taxon>
        <taxon>Spermatophyta</taxon>
        <taxon>Magnoliopsida</taxon>
        <taxon>eudicotyledons</taxon>
        <taxon>Gunneridae</taxon>
        <taxon>Pentapetalae</taxon>
        <taxon>rosids</taxon>
        <taxon>malvids</taxon>
        <taxon>Sapindales</taxon>
        <taxon>Sapindaceae</taxon>
        <taxon>Hippocastanoideae</taxon>
        <taxon>Acereae</taxon>
        <taxon>Dipteronia</taxon>
    </lineage>
</organism>
<evidence type="ECO:0000259" key="3">
    <source>
        <dbReference type="Pfam" id="PF00501"/>
    </source>
</evidence>
<comment type="cofactor">
    <cofactor evidence="1">
        <name>Mg(2+)</name>
        <dbReference type="ChEBI" id="CHEBI:18420"/>
    </cofactor>
</comment>
<protein>
    <recommendedName>
        <fullName evidence="3">AMP-dependent synthetase/ligase domain-containing protein</fullName>
    </recommendedName>
</protein>
<name>A0AAD9WS57_9ROSI</name>
<dbReference type="GO" id="GO:0016020">
    <property type="term" value="C:membrane"/>
    <property type="evidence" value="ECO:0007669"/>
    <property type="project" value="TreeGrafter"/>
</dbReference>
<comment type="caution">
    <text evidence="4">The sequence shown here is derived from an EMBL/GenBank/DDBJ whole genome shotgun (WGS) entry which is preliminary data.</text>
</comment>
<dbReference type="GO" id="GO:0005783">
    <property type="term" value="C:endoplasmic reticulum"/>
    <property type="evidence" value="ECO:0007669"/>
    <property type="project" value="TreeGrafter"/>
</dbReference>
<dbReference type="AlphaFoldDB" id="A0AAD9WS57"/>
<accession>A0AAD9WS57</accession>
<feature type="domain" description="AMP-dependent synthetase/ligase" evidence="3">
    <location>
        <begin position="111"/>
        <end position="196"/>
    </location>
</feature>
<proteinExistence type="predicted"/>
<dbReference type="Proteomes" id="UP001280121">
    <property type="component" value="Unassembled WGS sequence"/>
</dbReference>
<evidence type="ECO:0000313" key="5">
    <source>
        <dbReference type="Proteomes" id="UP001280121"/>
    </source>
</evidence>
<keyword evidence="5" id="KW-1185">Reference proteome</keyword>
<comment type="pathway">
    <text evidence="2">Lipid metabolism; fatty acid metabolism.</text>
</comment>
<dbReference type="Pfam" id="PF00501">
    <property type="entry name" value="AMP-binding"/>
    <property type="match status" value="1"/>
</dbReference>
<dbReference type="GO" id="GO:0004467">
    <property type="term" value="F:long-chain fatty acid-CoA ligase activity"/>
    <property type="evidence" value="ECO:0007669"/>
    <property type="project" value="TreeGrafter"/>
</dbReference>
<dbReference type="PANTHER" id="PTHR43272">
    <property type="entry name" value="LONG-CHAIN-FATTY-ACID--COA LIGASE"/>
    <property type="match status" value="1"/>
</dbReference>
<reference evidence="4" key="1">
    <citation type="journal article" date="2023" name="Plant J.">
        <title>Genome sequences and population genomics provide insights into the demographic history, inbreeding, and mutation load of two 'living fossil' tree species of Dipteronia.</title>
        <authorList>
            <person name="Feng Y."/>
            <person name="Comes H.P."/>
            <person name="Chen J."/>
            <person name="Zhu S."/>
            <person name="Lu R."/>
            <person name="Zhang X."/>
            <person name="Li P."/>
            <person name="Qiu J."/>
            <person name="Olsen K.M."/>
            <person name="Qiu Y."/>
        </authorList>
    </citation>
    <scope>NUCLEOTIDE SEQUENCE</scope>
    <source>
        <strain evidence="4">KIB01</strain>
    </source>
</reference>
<dbReference type="InterPro" id="IPR000873">
    <property type="entry name" value="AMP-dep_synth/lig_dom"/>
</dbReference>
<dbReference type="Gene3D" id="3.40.50.12780">
    <property type="entry name" value="N-terminal domain of ligase-like"/>
    <property type="match status" value="1"/>
</dbReference>
<evidence type="ECO:0000256" key="2">
    <source>
        <dbReference type="ARBA" id="ARBA00004872"/>
    </source>
</evidence>
<sequence length="217" mass="24394">MEESPAQRRLKAVHCHLVDTSNDLHSPSPIQHNLTSSHFVHSEAYSVVLPEKLQTGKWNVYRSAHSPLKLVSRFPDHPEIGTLHDNFIHAVETFRYCKYLGKRIRVDGTVGQFKWMTYGEASTAREAIGSGLRYHGLPKGVCIGLYFISRLEWMIVDHACSAYSYISAPLYDTLGPDAVKYVVNHADIQAIFCILETLNTVGLLFASLIQKNMANCC</sequence>
<evidence type="ECO:0000256" key="1">
    <source>
        <dbReference type="ARBA" id="ARBA00001946"/>
    </source>
</evidence>
<dbReference type="SUPFAM" id="SSF56801">
    <property type="entry name" value="Acetyl-CoA synthetase-like"/>
    <property type="match status" value="1"/>
</dbReference>
<evidence type="ECO:0000313" key="4">
    <source>
        <dbReference type="EMBL" id="KAK2640443.1"/>
    </source>
</evidence>
<dbReference type="PANTHER" id="PTHR43272:SF90">
    <property type="entry name" value="LONG CHAIN ACYL-COA SYNTHETASE 7, PEROXISOMAL"/>
    <property type="match status" value="1"/>
</dbReference>
<dbReference type="EMBL" id="JANJYI010000008">
    <property type="protein sequence ID" value="KAK2640443.1"/>
    <property type="molecule type" value="Genomic_DNA"/>
</dbReference>
<gene>
    <name evidence="4" type="ORF">Ddye_028238</name>
</gene>